<evidence type="ECO:0000313" key="1">
    <source>
        <dbReference type="EMBL" id="KAL3516005.1"/>
    </source>
</evidence>
<dbReference type="PANTHER" id="PTHR32278">
    <property type="entry name" value="F-BOX DOMAIN-CONTAINING PROTEIN"/>
    <property type="match status" value="1"/>
</dbReference>
<dbReference type="InterPro" id="IPR025886">
    <property type="entry name" value="PP2-like"/>
</dbReference>
<dbReference type="AlphaFoldDB" id="A0ABD2Z951"/>
<gene>
    <name evidence="1" type="ORF">ACH5RR_022907</name>
</gene>
<organism evidence="1 2">
    <name type="scientific">Cinchona calisaya</name>
    <dbReference type="NCBI Taxonomy" id="153742"/>
    <lineage>
        <taxon>Eukaryota</taxon>
        <taxon>Viridiplantae</taxon>
        <taxon>Streptophyta</taxon>
        <taxon>Embryophyta</taxon>
        <taxon>Tracheophyta</taxon>
        <taxon>Spermatophyta</taxon>
        <taxon>Magnoliopsida</taxon>
        <taxon>eudicotyledons</taxon>
        <taxon>Gunneridae</taxon>
        <taxon>Pentapetalae</taxon>
        <taxon>asterids</taxon>
        <taxon>lamiids</taxon>
        <taxon>Gentianales</taxon>
        <taxon>Rubiaceae</taxon>
        <taxon>Cinchonoideae</taxon>
        <taxon>Cinchoneae</taxon>
        <taxon>Cinchona</taxon>
    </lineage>
</organism>
<dbReference type="Pfam" id="PF14299">
    <property type="entry name" value="PP2"/>
    <property type="match status" value="1"/>
</dbReference>
<dbReference type="EMBL" id="JBJUIK010000010">
    <property type="protein sequence ID" value="KAL3516005.1"/>
    <property type="molecule type" value="Genomic_DNA"/>
</dbReference>
<sequence length="253" mass="29107">MAKLDFNSFRSAAESEVVWERFLPSDYREILERAFVPLKFSSKKELFFNLCDSILLDGGKQSFALEKTSGRKSFTLSARQLSILHGDESNNWSWKSLPESRFSEVAELKTTNRIEIEGKIRTSTLSPNTIYVAYLIIKISDQSFGLYSIPSEISVTIGENVVTNTAYVRPKDKKKQQMESLLYGHRVQMLEMMVNRGDERLPIERKDGWMEIELGEFFISESDQEIIMSLTEIKGYQLKGGLMIEGIEIRPKY</sequence>
<dbReference type="Proteomes" id="UP001630127">
    <property type="component" value="Unassembled WGS sequence"/>
</dbReference>
<evidence type="ECO:0000313" key="2">
    <source>
        <dbReference type="Proteomes" id="UP001630127"/>
    </source>
</evidence>
<comment type="caution">
    <text evidence="1">The sequence shown here is derived from an EMBL/GenBank/DDBJ whole genome shotgun (WGS) entry which is preliminary data.</text>
</comment>
<protein>
    <submittedName>
        <fullName evidence="1">Uncharacterized protein</fullName>
    </submittedName>
</protein>
<dbReference type="PANTHER" id="PTHR32278:SF15">
    <property type="entry name" value="F-BOX PROTEIN PP2-B13-RELATED"/>
    <property type="match status" value="1"/>
</dbReference>
<proteinExistence type="predicted"/>
<accession>A0ABD2Z951</accession>
<name>A0ABD2Z951_9GENT</name>
<keyword evidence="2" id="KW-1185">Reference proteome</keyword>
<reference evidence="1 2" key="1">
    <citation type="submission" date="2024-11" db="EMBL/GenBank/DDBJ databases">
        <title>A near-complete genome assembly of Cinchona calisaya.</title>
        <authorList>
            <person name="Lian D.C."/>
            <person name="Zhao X.W."/>
            <person name="Wei L."/>
        </authorList>
    </citation>
    <scope>NUCLEOTIDE SEQUENCE [LARGE SCALE GENOMIC DNA]</scope>
    <source>
        <tissue evidence="1">Nenye</tissue>
    </source>
</reference>